<dbReference type="EMBL" id="LNQP01000041">
    <property type="protein sequence ID" value="KSU87567.1"/>
    <property type="molecule type" value="Genomic_DNA"/>
</dbReference>
<dbReference type="InterPro" id="IPR054528">
    <property type="entry name" value="TcaA_5th"/>
</dbReference>
<keyword evidence="4" id="KW-1185">Reference proteome</keyword>
<evidence type="ECO:0000256" key="1">
    <source>
        <dbReference type="SAM" id="MobiDB-lite"/>
    </source>
</evidence>
<protein>
    <recommendedName>
        <fullName evidence="2">TcaA protein NTF2-like domain-containing protein</fullName>
    </recommendedName>
</protein>
<proteinExistence type="predicted"/>
<feature type="region of interest" description="Disordered" evidence="1">
    <location>
        <begin position="31"/>
        <end position="64"/>
    </location>
</feature>
<sequence length="185" mass="20786">MENNEKERSVERMKHFIGIFTLAAVLTGCQDQADEKKQVPPTNPKEEVEETVTTPKPSQPIKQPPVQAVDENIHLYIKKYAEAYAKAVTAGSIKEISPFLKKGSVLYNAELAKINELNSKKISYKLLNVKLMGLQKTDDGYVIKVEESFEQAEPGKGSQTVMFNKLYTTSYKDGKLMIVDIKEEA</sequence>
<dbReference type="PROSITE" id="PS51257">
    <property type="entry name" value="PROKAR_LIPOPROTEIN"/>
    <property type="match status" value="1"/>
</dbReference>
<organism evidence="3 4">
    <name type="scientific">Priestia veravalensis</name>
    <dbReference type="NCBI Taxonomy" id="1414648"/>
    <lineage>
        <taxon>Bacteria</taxon>
        <taxon>Bacillati</taxon>
        <taxon>Bacillota</taxon>
        <taxon>Bacilli</taxon>
        <taxon>Bacillales</taxon>
        <taxon>Bacillaceae</taxon>
        <taxon>Priestia</taxon>
    </lineage>
</organism>
<dbReference type="Pfam" id="PF22819">
    <property type="entry name" value="TcaA_5th"/>
    <property type="match status" value="1"/>
</dbReference>
<dbReference type="Proteomes" id="UP000053681">
    <property type="component" value="Unassembled WGS sequence"/>
</dbReference>
<feature type="domain" description="TcaA protein NTF2-like" evidence="2">
    <location>
        <begin position="71"/>
        <end position="181"/>
    </location>
</feature>
<dbReference type="AlphaFoldDB" id="A0A0V8JKQ6"/>
<evidence type="ECO:0000259" key="2">
    <source>
        <dbReference type="Pfam" id="PF22819"/>
    </source>
</evidence>
<gene>
    <name evidence="3" type="ORF">AS180_12655</name>
</gene>
<name>A0A0V8JKQ6_9BACI</name>
<evidence type="ECO:0000313" key="4">
    <source>
        <dbReference type="Proteomes" id="UP000053681"/>
    </source>
</evidence>
<reference evidence="3 4" key="1">
    <citation type="submission" date="2015-11" db="EMBL/GenBank/DDBJ databases">
        <title>Bacillus caseinolyticus sp nov.</title>
        <authorList>
            <person name="Dastager S.G."/>
            <person name="Mawlankar R."/>
        </authorList>
    </citation>
    <scope>NUCLEOTIDE SEQUENCE [LARGE SCALE GENOMIC DNA]</scope>
    <source>
        <strain evidence="3 4">SGD-V-76</strain>
    </source>
</reference>
<comment type="caution">
    <text evidence="3">The sequence shown here is derived from an EMBL/GenBank/DDBJ whole genome shotgun (WGS) entry which is preliminary data.</text>
</comment>
<accession>A0A0V8JKQ6</accession>
<evidence type="ECO:0000313" key="3">
    <source>
        <dbReference type="EMBL" id="KSU87567.1"/>
    </source>
</evidence>